<gene>
    <name evidence="6" type="ORF">OBE_02795</name>
</gene>
<dbReference type="InterPro" id="IPR002797">
    <property type="entry name" value="Polysacc_synth"/>
</dbReference>
<dbReference type="Pfam" id="PF01943">
    <property type="entry name" value="Polysacc_synt"/>
    <property type="match status" value="1"/>
</dbReference>
<dbReference type="AlphaFoldDB" id="K1TSA4"/>
<proteinExistence type="predicted"/>
<dbReference type="PANTHER" id="PTHR43424">
    <property type="entry name" value="LOCUS PUTATIVE PROTEIN 1-RELATED"/>
    <property type="match status" value="1"/>
</dbReference>
<comment type="caution">
    <text evidence="6">The sequence shown here is derived from an EMBL/GenBank/DDBJ whole genome shotgun (WGS) entry which is preliminary data.</text>
</comment>
<evidence type="ECO:0000256" key="5">
    <source>
        <dbReference type="SAM" id="Phobius"/>
    </source>
</evidence>
<name>K1TSA4_9ZZZZ</name>
<dbReference type="InterPro" id="IPR052556">
    <property type="entry name" value="PolySynth_Transporter"/>
</dbReference>
<evidence type="ECO:0000256" key="2">
    <source>
        <dbReference type="ARBA" id="ARBA00022692"/>
    </source>
</evidence>
<protein>
    <submittedName>
        <fullName evidence="6">Polysaccharide biosynthesis protein</fullName>
    </submittedName>
</protein>
<comment type="subcellular location">
    <subcellularLocation>
        <location evidence="1">Membrane</location>
        <topology evidence="1">Multi-pass membrane protein</topology>
    </subcellularLocation>
</comment>
<keyword evidence="4 5" id="KW-0472">Membrane</keyword>
<reference evidence="6" key="1">
    <citation type="journal article" date="2013" name="Environ. Microbiol.">
        <title>Microbiota from the distal guts of lean and obese adolescents exhibit partial functional redundancy besides clear differences in community structure.</title>
        <authorList>
            <person name="Ferrer M."/>
            <person name="Ruiz A."/>
            <person name="Lanza F."/>
            <person name="Haange S.B."/>
            <person name="Oberbach A."/>
            <person name="Till H."/>
            <person name="Bargiela R."/>
            <person name="Campoy C."/>
            <person name="Segura M.T."/>
            <person name="Richter M."/>
            <person name="von Bergen M."/>
            <person name="Seifert J."/>
            <person name="Suarez A."/>
        </authorList>
    </citation>
    <scope>NUCLEOTIDE SEQUENCE</scope>
</reference>
<evidence type="ECO:0000256" key="1">
    <source>
        <dbReference type="ARBA" id="ARBA00004141"/>
    </source>
</evidence>
<keyword evidence="2 5" id="KW-0812">Transmembrane</keyword>
<organism evidence="6">
    <name type="scientific">human gut metagenome</name>
    <dbReference type="NCBI Taxonomy" id="408170"/>
    <lineage>
        <taxon>unclassified sequences</taxon>
        <taxon>metagenomes</taxon>
        <taxon>organismal metagenomes</taxon>
    </lineage>
</organism>
<dbReference type="EMBL" id="AJWZ01001839">
    <property type="protein sequence ID" value="EKC72628.1"/>
    <property type="molecule type" value="Genomic_DNA"/>
</dbReference>
<feature type="non-terminal residue" evidence="6">
    <location>
        <position position="86"/>
    </location>
</feature>
<dbReference type="GO" id="GO:0016020">
    <property type="term" value="C:membrane"/>
    <property type="evidence" value="ECO:0007669"/>
    <property type="project" value="UniProtKB-SubCell"/>
</dbReference>
<feature type="transmembrane region" description="Helical" evidence="5">
    <location>
        <begin position="49"/>
        <end position="73"/>
    </location>
</feature>
<dbReference type="PANTHER" id="PTHR43424:SF1">
    <property type="entry name" value="LOCUS PUTATIVE PROTEIN 1-RELATED"/>
    <property type="match status" value="1"/>
</dbReference>
<keyword evidence="3 5" id="KW-1133">Transmembrane helix</keyword>
<sequence length="86" mass="9333">MKILLQSLRKNKVVKNAGWIIGGKVANKLLAFVVGIFAARYLGPSNYGLINYAAAYATFFASLCTLGINSVIVKNFVDHPDQQGET</sequence>
<evidence type="ECO:0000256" key="4">
    <source>
        <dbReference type="ARBA" id="ARBA00023136"/>
    </source>
</evidence>
<evidence type="ECO:0000313" key="6">
    <source>
        <dbReference type="EMBL" id="EKC72628.1"/>
    </source>
</evidence>
<evidence type="ECO:0000256" key="3">
    <source>
        <dbReference type="ARBA" id="ARBA00022989"/>
    </source>
</evidence>
<accession>K1TSA4</accession>
<feature type="transmembrane region" description="Helical" evidence="5">
    <location>
        <begin position="25"/>
        <end position="43"/>
    </location>
</feature>